<comment type="caution">
    <text evidence="2">The sequence shown here is derived from an EMBL/GenBank/DDBJ whole genome shotgun (WGS) entry which is preliminary data.</text>
</comment>
<feature type="compositionally biased region" description="Basic residues" evidence="1">
    <location>
        <begin position="10"/>
        <end position="22"/>
    </location>
</feature>
<dbReference type="RefSeq" id="WP_102238980.1">
    <property type="nucleotide sequence ID" value="NZ_PNHK01000003.1"/>
</dbReference>
<dbReference type="EMBL" id="PNHK01000003">
    <property type="protein sequence ID" value="PMD05039.1"/>
    <property type="molecule type" value="Genomic_DNA"/>
</dbReference>
<gene>
    <name evidence="2" type="ORF">CJ199_08040</name>
</gene>
<name>A0A2N6VLR6_9MICO</name>
<dbReference type="AlphaFoldDB" id="A0A2N6VLR6"/>
<protein>
    <submittedName>
        <fullName evidence="2">Uncharacterized protein</fullName>
    </submittedName>
</protein>
<organism evidence="2 3">
    <name type="scientific">Brevibacterium paucivorans</name>
    <dbReference type="NCBI Taxonomy" id="170994"/>
    <lineage>
        <taxon>Bacteria</taxon>
        <taxon>Bacillati</taxon>
        <taxon>Actinomycetota</taxon>
        <taxon>Actinomycetes</taxon>
        <taxon>Micrococcales</taxon>
        <taxon>Brevibacteriaceae</taxon>
        <taxon>Brevibacterium</taxon>
    </lineage>
</organism>
<accession>A0A2N6VLR6</accession>
<dbReference type="Proteomes" id="UP000235598">
    <property type="component" value="Unassembled WGS sequence"/>
</dbReference>
<proteinExistence type="predicted"/>
<feature type="region of interest" description="Disordered" evidence="1">
    <location>
        <begin position="1"/>
        <end position="22"/>
    </location>
</feature>
<evidence type="ECO:0000313" key="2">
    <source>
        <dbReference type="EMBL" id="PMD05039.1"/>
    </source>
</evidence>
<evidence type="ECO:0000313" key="3">
    <source>
        <dbReference type="Proteomes" id="UP000235598"/>
    </source>
</evidence>
<evidence type="ECO:0000256" key="1">
    <source>
        <dbReference type="SAM" id="MobiDB-lite"/>
    </source>
</evidence>
<reference evidence="2 3" key="1">
    <citation type="submission" date="2017-09" db="EMBL/GenBank/DDBJ databases">
        <title>Bacterial strain isolated from the female urinary microbiota.</title>
        <authorList>
            <person name="Thomas-White K."/>
            <person name="Kumar N."/>
            <person name="Forster S."/>
            <person name="Putonti C."/>
            <person name="Lawley T."/>
            <person name="Wolfe A.J."/>
        </authorList>
    </citation>
    <scope>NUCLEOTIDE SEQUENCE [LARGE SCALE GENOMIC DNA]</scope>
    <source>
        <strain evidence="2 3">UMB1301</strain>
    </source>
</reference>
<dbReference type="OrthoDB" id="5136442at2"/>
<sequence length="410" mass="44064">MKLKLPTTRQRNRKAKARDPRRLRKQRTIMLSILAGLAIIATPVARPLGYSLADGLCSGEGCSTSVGKMPQCSGVGRDKAISSSLTSFATTAPAKHPMHLAGVVSGAVKIATPAQHGGVDIYSFSDQEQAKRFVYDESASLPRAIDAGVGPTTDGTYKGFTKLMAKIGLVSKESAEPWAEGTRFAAGENSEGIISRNVRDQHTTQTLVTELPTDDTPSLNRLAATLGITGALRTDVRKAPDGSPYSLTFSGPASEAWNLSVIKASEFKRATVDTEVKTDGDGFVVRSYTLDLKQTTNREAYQDLVDQKIVQGAKVDTLKTGLFDKDVAEGKADRNPYLAMRERARDTGVVTETTFATSADLDVETLSETFTKHALMQESTAGLEAREVNAADLALPHAQFEPFVSCEKES</sequence>